<keyword evidence="1" id="KW-0732">Signal</keyword>
<dbReference type="AlphaFoldDB" id="A0A317XTQ4"/>
<accession>A0A317XTQ4</accession>
<reference evidence="2 3" key="1">
    <citation type="journal article" date="2018" name="Mol. Biol. Evol.">
        <title>Broad Genomic Sampling Reveals a Smut Pathogenic Ancestry of the Fungal Clade Ustilaginomycotina.</title>
        <authorList>
            <person name="Kijpornyongpan T."/>
            <person name="Mondo S.J."/>
            <person name="Barry K."/>
            <person name="Sandor L."/>
            <person name="Lee J."/>
            <person name="Lipzen A."/>
            <person name="Pangilinan J."/>
            <person name="LaButti K."/>
            <person name="Hainaut M."/>
            <person name="Henrissat B."/>
            <person name="Grigoriev I.V."/>
            <person name="Spatafora J.W."/>
            <person name="Aime M.C."/>
        </authorList>
    </citation>
    <scope>NUCLEOTIDE SEQUENCE [LARGE SCALE GENOMIC DNA]</scope>
    <source>
        <strain evidence="2 3">MCA 3645</strain>
    </source>
</reference>
<proteinExistence type="predicted"/>
<evidence type="ECO:0000313" key="2">
    <source>
        <dbReference type="EMBL" id="PWZ01280.1"/>
    </source>
</evidence>
<feature type="chain" id="PRO_5016325743" description="Secreted protein" evidence="1">
    <location>
        <begin position="18"/>
        <end position="67"/>
    </location>
</feature>
<feature type="signal peptide" evidence="1">
    <location>
        <begin position="1"/>
        <end position="17"/>
    </location>
</feature>
<gene>
    <name evidence="2" type="ORF">BCV70DRAFT_91816</name>
</gene>
<dbReference type="Proteomes" id="UP000246740">
    <property type="component" value="Unassembled WGS sequence"/>
</dbReference>
<evidence type="ECO:0000313" key="3">
    <source>
        <dbReference type="Proteomes" id="UP000246740"/>
    </source>
</evidence>
<evidence type="ECO:0008006" key="4">
    <source>
        <dbReference type="Google" id="ProtNLM"/>
    </source>
</evidence>
<sequence length="67" mass="7910">MWFFIITIIYLFILICAHFLDRQGLRSCCQPRIVTNEKREKKREREKCQAESGPGLECNALYCAELL</sequence>
<dbReference type="InParanoid" id="A0A317XTQ4"/>
<evidence type="ECO:0000256" key="1">
    <source>
        <dbReference type="SAM" id="SignalP"/>
    </source>
</evidence>
<dbReference type="EMBL" id="KZ819191">
    <property type="protein sequence ID" value="PWZ01280.1"/>
    <property type="molecule type" value="Genomic_DNA"/>
</dbReference>
<organism evidence="2 3">
    <name type="scientific">Testicularia cyperi</name>
    <dbReference type="NCBI Taxonomy" id="1882483"/>
    <lineage>
        <taxon>Eukaryota</taxon>
        <taxon>Fungi</taxon>
        <taxon>Dikarya</taxon>
        <taxon>Basidiomycota</taxon>
        <taxon>Ustilaginomycotina</taxon>
        <taxon>Ustilaginomycetes</taxon>
        <taxon>Ustilaginales</taxon>
        <taxon>Anthracoideaceae</taxon>
        <taxon>Testicularia</taxon>
    </lineage>
</organism>
<name>A0A317XTQ4_9BASI</name>
<protein>
    <recommendedName>
        <fullName evidence="4">Secreted protein</fullName>
    </recommendedName>
</protein>
<keyword evidence="3" id="KW-1185">Reference proteome</keyword>